<organism evidence="1 2">
    <name type="scientific">Escallonia herrerae</name>
    <dbReference type="NCBI Taxonomy" id="1293975"/>
    <lineage>
        <taxon>Eukaryota</taxon>
        <taxon>Viridiplantae</taxon>
        <taxon>Streptophyta</taxon>
        <taxon>Embryophyta</taxon>
        <taxon>Tracheophyta</taxon>
        <taxon>Spermatophyta</taxon>
        <taxon>Magnoliopsida</taxon>
        <taxon>eudicotyledons</taxon>
        <taxon>Gunneridae</taxon>
        <taxon>Pentapetalae</taxon>
        <taxon>asterids</taxon>
        <taxon>campanulids</taxon>
        <taxon>Escalloniales</taxon>
        <taxon>Escalloniaceae</taxon>
        <taxon>Escallonia</taxon>
    </lineage>
</organism>
<evidence type="ECO:0000313" key="2">
    <source>
        <dbReference type="Proteomes" id="UP001188597"/>
    </source>
</evidence>
<dbReference type="AlphaFoldDB" id="A0AA88VFA9"/>
<dbReference type="PANTHER" id="PTHR36815:SF1">
    <property type="entry name" value="OS03G0675700 PROTEIN"/>
    <property type="match status" value="1"/>
</dbReference>
<dbReference type="PANTHER" id="PTHR36815">
    <property type="entry name" value="BNAC03G48760D PROTEIN"/>
    <property type="match status" value="1"/>
</dbReference>
<evidence type="ECO:0000313" key="1">
    <source>
        <dbReference type="EMBL" id="KAK3006788.1"/>
    </source>
</evidence>
<reference evidence="1" key="1">
    <citation type="submission" date="2022-12" db="EMBL/GenBank/DDBJ databases">
        <title>Draft genome assemblies for two species of Escallonia (Escalloniales).</title>
        <authorList>
            <person name="Chanderbali A."/>
            <person name="Dervinis C."/>
            <person name="Anghel I."/>
            <person name="Soltis D."/>
            <person name="Soltis P."/>
            <person name="Zapata F."/>
        </authorList>
    </citation>
    <scope>NUCLEOTIDE SEQUENCE</scope>
    <source>
        <strain evidence="1">UCBG64.0493</strain>
        <tissue evidence="1">Leaf</tissue>
    </source>
</reference>
<comment type="caution">
    <text evidence="1">The sequence shown here is derived from an EMBL/GenBank/DDBJ whole genome shotgun (WGS) entry which is preliminary data.</text>
</comment>
<protein>
    <submittedName>
        <fullName evidence="1">Uncharacterized protein</fullName>
    </submittedName>
</protein>
<dbReference type="EMBL" id="JAVXUP010001949">
    <property type="protein sequence ID" value="KAK3006788.1"/>
    <property type="molecule type" value="Genomic_DNA"/>
</dbReference>
<dbReference type="InterPro" id="IPR057394">
    <property type="entry name" value="PIGBOS1"/>
</dbReference>
<proteinExistence type="predicted"/>
<sequence>MLVGISLLESLVRVMSSVSPDFDSSPFFNPNLFIKFAIRRSFSSTVFVNFSIARDIAVNCSSSEMALVIITGKSKRLIAREIVSASSPTAVLVCLEYYLLQLDPNYWPLYNVFLIQAVKENMPCTQVSSLALTTAEARRKKNEERIGVVSGKAIFGPPLEEYWKKKLQEEAAAKENDASST</sequence>
<dbReference type="Pfam" id="PF23670">
    <property type="entry name" value="PIGBOS1"/>
    <property type="match status" value="1"/>
</dbReference>
<accession>A0AA88VFA9</accession>
<keyword evidence="2" id="KW-1185">Reference proteome</keyword>
<dbReference type="Proteomes" id="UP001188597">
    <property type="component" value="Unassembled WGS sequence"/>
</dbReference>
<name>A0AA88VFA9_9ASTE</name>
<gene>
    <name evidence="1" type="ORF">RJ639_017207</name>
</gene>